<sequence>MFLTAEPRLRDLPPALAAQLTSLRGSVDEGRLRRHVERLDAPRGRHHAAPEMHRAESYVVGELERVGWRVRRRAFTVPGDAIAGANLFATPPIGDSVRSPDPAGRTSMGETTVLIGAHLDTVPGSPGADDNASGVACLLELARLLPAYGLARDVRLAVFDEEETGLHGARALAGELTGPDRPGAVMVFECIGYYSAHADTQVLPSGAGLVYPGQRRRIRQRGWRGDWTLVAYRQSAVRLARLFGECLAHLAGPGTAVLTRDALDLPLAGPLLRRYVPATEHFARSDHQPFWDVGVPAIQITDTADFRNPHYHQPSDTPETLDYTRIADIAAATAVNLANRDPD</sequence>
<evidence type="ECO:0000259" key="1">
    <source>
        <dbReference type="Pfam" id="PF04389"/>
    </source>
</evidence>
<proteinExistence type="predicted"/>
<organism evidence="2 3">
    <name type="scientific">Plantactinospora solaniradicis</name>
    <dbReference type="NCBI Taxonomy" id="1723736"/>
    <lineage>
        <taxon>Bacteria</taxon>
        <taxon>Bacillati</taxon>
        <taxon>Actinomycetota</taxon>
        <taxon>Actinomycetes</taxon>
        <taxon>Micromonosporales</taxon>
        <taxon>Micromonosporaceae</taxon>
        <taxon>Plantactinospora</taxon>
    </lineage>
</organism>
<reference evidence="3" key="1">
    <citation type="journal article" date="2019" name="Int. J. Syst. Evol. Microbiol.">
        <title>The Global Catalogue of Microorganisms (GCM) 10K type strain sequencing project: providing services to taxonomists for standard genome sequencing and annotation.</title>
        <authorList>
            <consortium name="The Broad Institute Genomics Platform"/>
            <consortium name="The Broad Institute Genome Sequencing Center for Infectious Disease"/>
            <person name="Wu L."/>
            <person name="Ma J."/>
        </authorList>
    </citation>
    <scope>NUCLEOTIDE SEQUENCE [LARGE SCALE GENOMIC DNA]</scope>
    <source>
        <strain evidence="3">ZS-35-S2</strain>
    </source>
</reference>
<dbReference type="Pfam" id="PF04389">
    <property type="entry name" value="Peptidase_M28"/>
    <property type="match status" value="2"/>
</dbReference>
<protein>
    <submittedName>
        <fullName evidence="2">M20/M25/M40 family metallo-hydrolase</fullName>
    </submittedName>
</protein>
<gene>
    <name evidence="2" type="ORF">ACFP2T_41175</name>
</gene>
<feature type="domain" description="Peptidase M28" evidence="1">
    <location>
        <begin position="273"/>
        <end position="333"/>
    </location>
</feature>
<evidence type="ECO:0000313" key="3">
    <source>
        <dbReference type="Proteomes" id="UP001596203"/>
    </source>
</evidence>
<dbReference type="Gene3D" id="3.40.630.10">
    <property type="entry name" value="Zn peptidases"/>
    <property type="match status" value="1"/>
</dbReference>
<name>A0ABW1KN64_9ACTN</name>
<accession>A0ABW1KN64</accession>
<dbReference type="Proteomes" id="UP001596203">
    <property type="component" value="Unassembled WGS sequence"/>
</dbReference>
<dbReference type="EMBL" id="JBHSPR010000060">
    <property type="protein sequence ID" value="MFC6022557.1"/>
    <property type="molecule type" value="Genomic_DNA"/>
</dbReference>
<dbReference type="PANTHER" id="PTHR12147">
    <property type="entry name" value="METALLOPEPTIDASE M28 FAMILY MEMBER"/>
    <property type="match status" value="1"/>
</dbReference>
<evidence type="ECO:0000313" key="2">
    <source>
        <dbReference type="EMBL" id="MFC6022557.1"/>
    </source>
</evidence>
<dbReference type="InterPro" id="IPR045175">
    <property type="entry name" value="M28_fam"/>
</dbReference>
<dbReference type="PANTHER" id="PTHR12147:SF26">
    <property type="entry name" value="PEPTIDASE M28 DOMAIN-CONTAINING PROTEIN"/>
    <property type="match status" value="1"/>
</dbReference>
<keyword evidence="3" id="KW-1185">Reference proteome</keyword>
<dbReference type="RefSeq" id="WP_377432183.1">
    <property type="nucleotide sequence ID" value="NZ_JBHSPR010000060.1"/>
</dbReference>
<comment type="caution">
    <text evidence="2">The sequence shown here is derived from an EMBL/GenBank/DDBJ whole genome shotgun (WGS) entry which is preliminary data.</text>
</comment>
<dbReference type="SUPFAM" id="SSF53187">
    <property type="entry name" value="Zn-dependent exopeptidases"/>
    <property type="match status" value="1"/>
</dbReference>
<feature type="domain" description="Peptidase M28" evidence="1">
    <location>
        <begin position="107"/>
        <end position="204"/>
    </location>
</feature>
<dbReference type="InterPro" id="IPR007484">
    <property type="entry name" value="Peptidase_M28"/>
</dbReference>